<sequence length="222" mass="25046">MNGAAEDGSSPYVPVDPFKPSIAFSLNNVIPQRQPRHNRVAQPSSLHQPPQRAHLPGRRGPYQRGRYGYGHGHYQRPAPFPYPYPYPPNAEVNYHAPGPIYPERRYEASRSPQLRGRSPTRRVVEEERADGTSARSQSSPGSHRPVYLPPTHTGIAEPVLDSRLPQYHLPWNRQSFPLLLQVSLCPPLLSAPLHSRLNYHLKPALFHMSPSLYLSIVLPQLS</sequence>
<name>A0A9P5NIA4_GYMJU</name>
<feature type="region of interest" description="Disordered" evidence="1">
    <location>
        <begin position="105"/>
        <end position="147"/>
    </location>
</feature>
<gene>
    <name evidence="2" type="ORF">CPB84DRAFT_1539784</name>
</gene>
<reference evidence="2" key="1">
    <citation type="submission" date="2020-11" db="EMBL/GenBank/DDBJ databases">
        <authorList>
            <consortium name="DOE Joint Genome Institute"/>
            <person name="Ahrendt S."/>
            <person name="Riley R."/>
            <person name="Andreopoulos W."/>
            <person name="LaButti K."/>
            <person name="Pangilinan J."/>
            <person name="Ruiz-duenas F.J."/>
            <person name="Barrasa J.M."/>
            <person name="Sanchez-Garcia M."/>
            <person name="Camarero S."/>
            <person name="Miyauchi S."/>
            <person name="Serrano A."/>
            <person name="Linde D."/>
            <person name="Babiker R."/>
            <person name="Drula E."/>
            <person name="Ayuso-Fernandez I."/>
            <person name="Pacheco R."/>
            <person name="Padilla G."/>
            <person name="Ferreira P."/>
            <person name="Barriuso J."/>
            <person name="Kellner H."/>
            <person name="Castanera R."/>
            <person name="Alfaro M."/>
            <person name="Ramirez L."/>
            <person name="Pisabarro A.G."/>
            <person name="Kuo A."/>
            <person name="Tritt A."/>
            <person name="Lipzen A."/>
            <person name="He G."/>
            <person name="Yan M."/>
            <person name="Ng V."/>
            <person name="Cullen D."/>
            <person name="Martin F."/>
            <person name="Rosso M.-N."/>
            <person name="Henrissat B."/>
            <person name="Hibbett D."/>
            <person name="Martinez A.T."/>
            <person name="Grigoriev I.V."/>
        </authorList>
    </citation>
    <scope>NUCLEOTIDE SEQUENCE</scope>
    <source>
        <strain evidence="2">AH 44721</strain>
    </source>
</reference>
<evidence type="ECO:0000256" key="1">
    <source>
        <dbReference type="SAM" id="MobiDB-lite"/>
    </source>
</evidence>
<dbReference type="Proteomes" id="UP000724874">
    <property type="component" value="Unassembled WGS sequence"/>
</dbReference>
<evidence type="ECO:0000313" key="2">
    <source>
        <dbReference type="EMBL" id="KAF8886609.1"/>
    </source>
</evidence>
<accession>A0A9P5NIA4</accession>
<comment type="caution">
    <text evidence="2">The sequence shown here is derived from an EMBL/GenBank/DDBJ whole genome shotgun (WGS) entry which is preliminary data.</text>
</comment>
<protein>
    <submittedName>
        <fullName evidence="2">Uncharacterized protein</fullName>
    </submittedName>
</protein>
<dbReference type="EMBL" id="JADNYJ010000095">
    <property type="protein sequence ID" value="KAF8886609.1"/>
    <property type="molecule type" value="Genomic_DNA"/>
</dbReference>
<proteinExistence type="predicted"/>
<organism evidence="2 3">
    <name type="scientific">Gymnopilus junonius</name>
    <name type="common">Spectacular rustgill mushroom</name>
    <name type="synonym">Gymnopilus spectabilis subsp. junonius</name>
    <dbReference type="NCBI Taxonomy" id="109634"/>
    <lineage>
        <taxon>Eukaryota</taxon>
        <taxon>Fungi</taxon>
        <taxon>Dikarya</taxon>
        <taxon>Basidiomycota</taxon>
        <taxon>Agaricomycotina</taxon>
        <taxon>Agaricomycetes</taxon>
        <taxon>Agaricomycetidae</taxon>
        <taxon>Agaricales</taxon>
        <taxon>Agaricineae</taxon>
        <taxon>Hymenogastraceae</taxon>
        <taxon>Gymnopilus</taxon>
    </lineage>
</organism>
<evidence type="ECO:0000313" key="3">
    <source>
        <dbReference type="Proteomes" id="UP000724874"/>
    </source>
</evidence>
<dbReference type="AlphaFoldDB" id="A0A9P5NIA4"/>
<keyword evidence="3" id="KW-1185">Reference proteome</keyword>
<feature type="region of interest" description="Disordered" evidence="1">
    <location>
        <begin position="32"/>
        <end position="74"/>
    </location>
</feature>